<feature type="domain" description="PpiC" evidence="13">
    <location>
        <begin position="241"/>
        <end position="356"/>
    </location>
</feature>
<gene>
    <name evidence="14" type="ORF">C0190_03025</name>
</gene>
<keyword evidence="4 12" id="KW-0812">Transmembrane</keyword>
<reference evidence="14 15" key="1">
    <citation type="submission" date="2018-01" db="EMBL/GenBank/DDBJ databases">
        <title>Metagenomic assembled genomes from two thermal pools in the Uzon Caldera, Kamchatka, Russia.</title>
        <authorList>
            <person name="Wilkins L."/>
            <person name="Ettinger C."/>
        </authorList>
    </citation>
    <scope>NUCLEOTIDE SEQUENCE [LARGE SCALE GENOMIC DNA]</scope>
    <source>
        <strain evidence="14">ZAV-08</strain>
    </source>
</reference>
<evidence type="ECO:0000256" key="8">
    <source>
        <dbReference type="ARBA" id="ARBA00038408"/>
    </source>
</evidence>
<dbReference type="Gene3D" id="1.10.4030.10">
    <property type="entry name" value="Porin chaperone SurA, peptide-binding domain"/>
    <property type="match status" value="1"/>
</dbReference>
<sequence length="606" mass="71317">MLRFLRKGATSLYVKIFLAVIVIVFIFWGIGTFTSERKDLIAKVNGIPITLKDFEEYYNFQLSRLKQTFGELSPKDLAALKLKEQVLEELIKLKLLEDQAKKLKIEITPIEVTYAISQIPSFQENGKFSTVKYQYILRELGISPEFFEKLIRSDLIYQRLKLLLTAPIMVSEEEVKEYLKYNKQILEVLEIDLPLNMCIQKVTFTDKDIENYYLAHRDIYKEEEKVKLLYLFIPYEAKVSVTEDEIKKYYEENIEKFRVSSRVKLKRIFIPANQPNAFEKAQAIRSELKSLSDFSKFGETKSEWFEESALPETIREIIKVSHSKDIIGPIKIPSGYLILGIEEIQPQRVLKLSEVKSEIRKFLEKEKRTNQAKEKANKIYAEIVKANGLNAWAKENNIALRETEWLTKKELSEKFNDLKFAQKIFSSSKGEFFAPIETPQGILLAEIKDKKPERTLSFEEVKEGAKNDFLKDKGKELCENKAKLLIGELKNKEKITPNEPILRDFNTKIFRIHRYELKENFSPLIYQELMNVGKKGLIEKPFWEKDTLKIFYIENILPFEEKISENEISEANFSLLKEKRETWFKIWYQLLREKAKVKIYPVFEKL</sequence>
<evidence type="ECO:0000313" key="15">
    <source>
        <dbReference type="Proteomes" id="UP000235460"/>
    </source>
</evidence>
<evidence type="ECO:0000256" key="7">
    <source>
        <dbReference type="ARBA" id="ARBA00023186"/>
    </source>
</evidence>
<keyword evidence="3" id="KW-0997">Cell inner membrane</keyword>
<evidence type="ECO:0000256" key="4">
    <source>
        <dbReference type="ARBA" id="ARBA00022692"/>
    </source>
</evidence>
<evidence type="ECO:0000256" key="11">
    <source>
        <dbReference type="SAM" id="Coils"/>
    </source>
</evidence>
<evidence type="ECO:0000256" key="1">
    <source>
        <dbReference type="ARBA" id="ARBA00004382"/>
    </source>
</evidence>
<name>A0A2N7PNZ6_9BACT</name>
<dbReference type="InterPro" id="IPR046357">
    <property type="entry name" value="PPIase_dom_sf"/>
</dbReference>
<dbReference type="SUPFAM" id="SSF109998">
    <property type="entry name" value="Triger factor/SurA peptide-binding domain-like"/>
    <property type="match status" value="1"/>
</dbReference>
<dbReference type="InterPro" id="IPR027304">
    <property type="entry name" value="Trigger_fact/SurA_dom_sf"/>
</dbReference>
<evidence type="ECO:0000256" key="12">
    <source>
        <dbReference type="SAM" id="Phobius"/>
    </source>
</evidence>
<dbReference type="InterPro" id="IPR000297">
    <property type="entry name" value="PPIase_PpiC"/>
</dbReference>
<protein>
    <recommendedName>
        <fullName evidence="9">Periplasmic chaperone PpiD</fullName>
    </recommendedName>
    <alternativeName>
        <fullName evidence="10">Periplasmic folding chaperone</fullName>
    </alternativeName>
</protein>
<accession>A0A2N7PNZ6</accession>
<keyword evidence="5 12" id="KW-1133">Transmembrane helix</keyword>
<evidence type="ECO:0000259" key="13">
    <source>
        <dbReference type="Pfam" id="PF13145"/>
    </source>
</evidence>
<keyword evidence="2" id="KW-1003">Cell membrane</keyword>
<dbReference type="SUPFAM" id="SSF54534">
    <property type="entry name" value="FKBP-like"/>
    <property type="match status" value="2"/>
</dbReference>
<feature type="coiled-coil region" evidence="11">
    <location>
        <begin position="79"/>
        <end position="106"/>
    </location>
</feature>
<dbReference type="Gene3D" id="3.10.50.40">
    <property type="match status" value="2"/>
</dbReference>
<dbReference type="Pfam" id="PF13624">
    <property type="entry name" value="SurA_N_3"/>
    <property type="match status" value="1"/>
</dbReference>
<dbReference type="GO" id="GO:0005886">
    <property type="term" value="C:plasma membrane"/>
    <property type="evidence" value="ECO:0007669"/>
    <property type="project" value="UniProtKB-SubCell"/>
</dbReference>
<keyword evidence="11" id="KW-0175">Coiled coil</keyword>
<dbReference type="PANTHER" id="PTHR47529">
    <property type="entry name" value="PEPTIDYL-PROLYL CIS-TRANS ISOMERASE D"/>
    <property type="match status" value="1"/>
</dbReference>
<proteinExistence type="inferred from homology"/>
<evidence type="ECO:0000256" key="2">
    <source>
        <dbReference type="ARBA" id="ARBA00022475"/>
    </source>
</evidence>
<evidence type="ECO:0000313" key="14">
    <source>
        <dbReference type="EMBL" id="PMP67571.1"/>
    </source>
</evidence>
<dbReference type="Pfam" id="PF13145">
    <property type="entry name" value="Rotamase_2"/>
    <property type="match status" value="2"/>
</dbReference>
<evidence type="ECO:0000256" key="10">
    <source>
        <dbReference type="ARBA" id="ARBA00042775"/>
    </source>
</evidence>
<comment type="caution">
    <text evidence="14">The sequence shown here is derived from an EMBL/GenBank/DDBJ whole genome shotgun (WGS) entry which is preliminary data.</text>
</comment>
<evidence type="ECO:0000256" key="3">
    <source>
        <dbReference type="ARBA" id="ARBA00022519"/>
    </source>
</evidence>
<comment type="subcellular location">
    <subcellularLocation>
        <location evidence="1">Cell inner membrane</location>
        <topology evidence="1">Single-pass type II membrane protein</topology>
        <orientation evidence="1">Periplasmic side</orientation>
    </subcellularLocation>
</comment>
<dbReference type="PANTHER" id="PTHR47529:SF1">
    <property type="entry name" value="PERIPLASMIC CHAPERONE PPID"/>
    <property type="match status" value="1"/>
</dbReference>
<evidence type="ECO:0000256" key="6">
    <source>
        <dbReference type="ARBA" id="ARBA00023136"/>
    </source>
</evidence>
<evidence type="ECO:0000256" key="9">
    <source>
        <dbReference type="ARBA" id="ARBA00040743"/>
    </source>
</evidence>
<comment type="similarity">
    <text evidence="8">Belongs to the PpiD chaperone family.</text>
</comment>
<dbReference type="EMBL" id="PNIK01000045">
    <property type="protein sequence ID" value="PMP67571.1"/>
    <property type="molecule type" value="Genomic_DNA"/>
</dbReference>
<evidence type="ECO:0000256" key="5">
    <source>
        <dbReference type="ARBA" id="ARBA00022989"/>
    </source>
</evidence>
<keyword evidence="6 12" id="KW-0472">Membrane</keyword>
<organism evidence="14 15">
    <name type="scientific">Thermodesulfobacterium geofontis</name>
    <dbReference type="NCBI Taxonomy" id="1295609"/>
    <lineage>
        <taxon>Bacteria</taxon>
        <taxon>Pseudomonadati</taxon>
        <taxon>Thermodesulfobacteriota</taxon>
        <taxon>Thermodesulfobacteria</taxon>
        <taxon>Thermodesulfobacteriales</taxon>
        <taxon>Thermodesulfobacteriaceae</taxon>
        <taxon>Thermodesulfobacterium</taxon>
    </lineage>
</organism>
<dbReference type="InterPro" id="IPR052029">
    <property type="entry name" value="PpiD_chaperone"/>
</dbReference>
<dbReference type="GO" id="GO:0003755">
    <property type="term" value="F:peptidyl-prolyl cis-trans isomerase activity"/>
    <property type="evidence" value="ECO:0007669"/>
    <property type="project" value="InterPro"/>
</dbReference>
<feature type="domain" description="PpiC" evidence="13">
    <location>
        <begin position="371"/>
        <end position="463"/>
    </location>
</feature>
<dbReference type="AlphaFoldDB" id="A0A2N7PNZ6"/>
<keyword evidence="7" id="KW-0143">Chaperone</keyword>
<dbReference type="Proteomes" id="UP000235460">
    <property type="component" value="Unassembled WGS sequence"/>
</dbReference>
<feature type="transmembrane region" description="Helical" evidence="12">
    <location>
        <begin position="12"/>
        <end position="31"/>
    </location>
</feature>